<organism evidence="1 2">
    <name type="scientific">Meloidogyne enterolobii</name>
    <name type="common">Root-knot nematode worm</name>
    <name type="synonym">Meloidogyne mayaguensis</name>
    <dbReference type="NCBI Taxonomy" id="390850"/>
    <lineage>
        <taxon>Eukaryota</taxon>
        <taxon>Metazoa</taxon>
        <taxon>Ecdysozoa</taxon>
        <taxon>Nematoda</taxon>
        <taxon>Chromadorea</taxon>
        <taxon>Rhabditida</taxon>
        <taxon>Tylenchina</taxon>
        <taxon>Tylenchomorpha</taxon>
        <taxon>Tylenchoidea</taxon>
        <taxon>Meloidogynidae</taxon>
        <taxon>Meloidogyninae</taxon>
        <taxon>Meloidogyne</taxon>
    </lineage>
</organism>
<dbReference type="EMBL" id="CAVMJV010000068">
    <property type="protein sequence ID" value="CAK5087971.1"/>
    <property type="molecule type" value="Genomic_DNA"/>
</dbReference>
<proteinExistence type="predicted"/>
<sequence>MSVSKLLFLPRPTSKSKLRFQDVYFRPCFHSFSLLPYTQLSVRCPSANIPTI</sequence>
<name>A0ACB1AAE4_MELEN</name>
<gene>
    <name evidence="1" type="ORF">MENTE1834_LOCUS35599</name>
</gene>
<evidence type="ECO:0000313" key="1">
    <source>
        <dbReference type="EMBL" id="CAK5087971.1"/>
    </source>
</evidence>
<dbReference type="Proteomes" id="UP001497535">
    <property type="component" value="Unassembled WGS sequence"/>
</dbReference>
<keyword evidence="2" id="KW-1185">Reference proteome</keyword>
<accession>A0ACB1AAE4</accession>
<protein>
    <submittedName>
        <fullName evidence="1">Uncharacterized protein</fullName>
    </submittedName>
</protein>
<comment type="caution">
    <text evidence="1">The sequence shown here is derived from an EMBL/GenBank/DDBJ whole genome shotgun (WGS) entry which is preliminary data.</text>
</comment>
<evidence type="ECO:0000313" key="2">
    <source>
        <dbReference type="Proteomes" id="UP001497535"/>
    </source>
</evidence>
<reference evidence="1" key="1">
    <citation type="submission" date="2023-11" db="EMBL/GenBank/DDBJ databases">
        <authorList>
            <person name="Poullet M."/>
        </authorList>
    </citation>
    <scope>NUCLEOTIDE SEQUENCE</scope>
    <source>
        <strain evidence="1">E1834</strain>
    </source>
</reference>